<feature type="compositionally biased region" description="Acidic residues" evidence="4">
    <location>
        <begin position="690"/>
        <end position="708"/>
    </location>
</feature>
<dbReference type="Gene3D" id="3.30.450.330">
    <property type="match status" value="1"/>
</dbReference>
<evidence type="ECO:0000256" key="3">
    <source>
        <dbReference type="ARBA" id="ARBA00023136"/>
    </source>
</evidence>
<dbReference type="Gene3D" id="3.90.1310.10">
    <property type="entry name" value="Penicillin-binding protein 2a (Domain 2)"/>
    <property type="match status" value="1"/>
</dbReference>
<keyword evidence="5" id="KW-1133">Transmembrane helix</keyword>
<feature type="region of interest" description="Disordered" evidence="4">
    <location>
        <begin position="1"/>
        <end position="52"/>
    </location>
</feature>
<dbReference type="Pfam" id="PF03717">
    <property type="entry name" value="PBP_dimer"/>
    <property type="match status" value="1"/>
</dbReference>
<gene>
    <name evidence="8" type="ORF">KME07_21610</name>
</gene>
<dbReference type="InterPro" id="IPR036138">
    <property type="entry name" value="PBP_dimer_sf"/>
</dbReference>
<feature type="transmembrane region" description="Helical" evidence="5">
    <location>
        <begin position="73"/>
        <end position="92"/>
    </location>
</feature>
<dbReference type="InterPro" id="IPR050515">
    <property type="entry name" value="Beta-lactam/transpept"/>
</dbReference>
<accession>A0A951U706</accession>
<evidence type="ECO:0000313" key="8">
    <source>
        <dbReference type="EMBL" id="MBW4468031.1"/>
    </source>
</evidence>
<evidence type="ECO:0000256" key="5">
    <source>
        <dbReference type="SAM" id="Phobius"/>
    </source>
</evidence>
<dbReference type="Pfam" id="PF00905">
    <property type="entry name" value="Transpeptidase"/>
    <property type="match status" value="1"/>
</dbReference>
<dbReference type="PANTHER" id="PTHR30627">
    <property type="entry name" value="PEPTIDOGLYCAN D,D-TRANSPEPTIDASE"/>
    <property type="match status" value="1"/>
</dbReference>
<comment type="subcellular location">
    <subcellularLocation>
        <location evidence="1">Membrane</location>
    </subcellularLocation>
</comment>
<evidence type="ECO:0000313" key="9">
    <source>
        <dbReference type="Proteomes" id="UP000707356"/>
    </source>
</evidence>
<comment type="caution">
    <text evidence="8">The sequence shown here is derived from an EMBL/GenBank/DDBJ whole genome shotgun (WGS) entry which is preliminary data.</text>
</comment>
<feature type="domain" description="Penicillin-binding protein dimerisation" evidence="7">
    <location>
        <begin position="118"/>
        <end position="229"/>
    </location>
</feature>
<sequence>MAISFRPFQRPQKSSRRSQSARSQPMWRSSPARSARVRTRAASERREASDASDTTVIPLRRSRLSIASPRSRLLIVWLLIMAGMLALLINLLRLQVFDADMLQARAKAQQTVALSAAVPRRSIIDREGNVLAIDKPVYTLYAHPILFQQQKETIAVALAPLLKKPLDQMQQILSQGESGLRLADDLPEETANSLRRLELDGLELVPQQERLYPQQELFANIVGYVNVDRQGQAGLEYSQEEQLARPLPETEISRSGDGSVMPDGISKDFAQHDDLQLQLTLDSRLQRATRYALKQQTDKYGAKRGVAIVMDVQDGSILALAAEPSFDANKYYKTDLETLRDWVVTDVYEPGSTFKPINIAIALESGSVKPKDTFFDEGAIQIGEWPIQNSDYESAGGRGSLSVSQILQYSSNVGMVHVMQQLNPGIFYGWLEKLKLGEVTGIDLPFEAPGQVKKYTQFTSVRVEPATTAFGQGFSLTPIKLIQLHATLANGGKLVTPHVVKGLVNAEGQLKWQPDHPKPQQVFTPKTTQAVLEMMEQVVQEGTGAPAQIAGYRIAGKTGTAQKASQYGGYSRARITSFIGILPVEAPRYAVLAVVDEPQGDDAYGSTVSAPVVKSVMDALIATERIPPTQPEAVGSNDELSDLPSDLREAIDFRNQINHADSQLADSSEPPLGEANSSPTIADPAAIADGSDESLDEGLDDPDAAVNP</sequence>
<reference evidence="8" key="1">
    <citation type="submission" date="2021-05" db="EMBL/GenBank/DDBJ databases">
        <authorList>
            <person name="Pietrasiak N."/>
            <person name="Ward R."/>
            <person name="Stajich J.E."/>
            <person name="Kurbessoian T."/>
        </authorList>
    </citation>
    <scope>NUCLEOTIDE SEQUENCE</scope>
    <source>
        <strain evidence="8">GSE-TBD4-15B</strain>
    </source>
</reference>
<dbReference type="EMBL" id="JAHHHV010000083">
    <property type="protein sequence ID" value="MBW4468031.1"/>
    <property type="molecule type" value="Genomic_DNA"/>
</dbReference>
<dbReference type="GO" id="GO:0005886">
    <property type="term" value="C:plasma membrane"/>
    <property type="evidence" value="ECO:0007669"/>
    <property type="project" value="TreeGrafter"/>
</dbReference>
<feature type="compositionally biased region" description="Low complexity" evidence="4">
    <location>
        <begin position="1"/>
        <end position="34"/>
    </location>
</feature>
<keyword evidence="5" id="KW-0812">Transmembrane</keyword>
<proteinExistence type="inferred from homology"/>
<evidence type="ECO:0000256" key="1">
    <source>
        <dbReference type="ARBA" id="ARBA00004370"/>
    </source>
</evidence>
<organism evidence="8 9">
    <name type="scientific">Pegethrix bostrychoides GSE-TBD4-15B</name>
    <dbReference type="NCBI Taxonomy" id="2839662"/>
    <lineage>
        <taxon>Bacteria</taxon>
        <taxon>Bacillati</taxon>
        <taxon>Cyanobacteriota</taxon>
        <taxon>Cyanophyceae</taxon>
        <taxon>Oculatellales</taxon>
        <taxon>Oculatellaceae</taxon>
        <taxon>Pegethrix</taxon>
    </lineage>
</organism>
<evidence type="ECO:0000259" key="6">
    <source>
        <dbReference type="Pfam" id="PF00905"/>
    </source>
</evidence>
<dbReference type="SUPFAM" id="SSF56601">
    <property type="entry name" value="beta-lactamase/transpeptidase-like"/>
    <property type="match status" value="1"/>
</dbReference>
<evidence type="ECO:0000256" key="4">
    <source>
        <dbReference type="SAM" id="MobiDB-lite"/>
    </source>
</evidence>
<reference evidence="8" key="2">
    <citation type="journal article" date="2022" name="Microbiol. Resour. Announc.">
        <title>Metagenome Sequencing to Explore Phylogenomics of Terrestrial Cyanobacteria.</title>
        <authorList>
            <person name="Ward R.D."/>
            <person name="Stajich J.E."/>
            <person name="Johansen J.R."/>
            <person name="Huntemann M."/>
            <person name="Clum A."/>
            <person name="Foster B."/>
            <person name="Foster B."/>
            <person name="Roux S."/>
            <person name="Palaniappan K."/>
            <person name="Varghese N."/>
            <person name="Mukherjee S."/>
            <person name="Reddy T.B.K."/>
            <person name="Daum C."/>
            <person name="Copeland A."/>
            <person name="Chen I.A."/>
            <person name="Ivanova N.N."/>
            <person name="Kyrpides N.C."/>
            <person name="Shapiro N."/>
            <person name="Eloe-Fadrosh E.A."/>
            <person name="Pietrasiak N."/>
        </authorList>
    </citation>
    <scope>NUCLEOTIDE SEQUENCE</scope>
    <source>
        <strain evidence="8">GSE-TBD4-15B</strain>
    </source>
</reference>
<comment type="similarity">
    <text evidence="2">Belongs to the transpeptidase family.</text>
</comment>
<dbReference type="GO" id="GO:0008658">
    <property type="term" value="F:penicillin binding"/>
    <property type="evidence" value="ECO:0007669"/>
    <property type="project" value="InterPro"/>
</dbReference>
<evidence type="ECO:0000259" key="7">
    <source>
        <dbReference type="Pfam" id="PF03717"/>
    </source>
</evidence>
<feature type="region of interest" description="Disordered" evidence="4">
    <location>
        <begin position="659"/>
        <end position="708"/>
    </location>
</feature>
<dbReference type="AlphaFoldDB" id="A0A951U706"/>
<dbReference type="PANTHER" id="PTHR30627:SF1">
    <property type="entry name" value="PEPTIDOGLYCAN D,D-TRANSPEPTIDASE FTSI"/>
    <property type="match status" value="1"/>
</dbReference>
<dbReference type="InterPro" id="IPR005311">
    <property type="entry name" value="PBP_dimer"/>
</dbReference>
<keyword evidence="3 5" id="KW-0472">Membrane</keyword>
<dbReference type="InterPro" id="IPR012338">
    <property type="entry name" value="Beta-lactam/transpept-like"/>
</dbReference>
<evidence type="ECO:0000256" key="2">
    <source>
        <dbReference type="ARBA" id="ARBA00007171"/>
    </source>
</evidence>
<dbReference type="GO" id="GO:0071555">
    <property type="term" value="P:cell wall organization"/>
    <property type="evidence" value="ECO:0007669"/>
    <property type="project" value="TreeGrafter"/>
</dbReference>
<dbReference type="Proteomes" id="UP000707356">
    <property type="component" value="Unassembled WGS sequence"/>
</dbReference>
<dbReference type="SUPFAM" id="SSF56519">
    <property type="entry name" value="Penicillin binding protein dimerisation domain"/>
    <property type="match status" value="1"/>
</dbReference>
<feature type="domain" description="Penicillin-binding protein transpeptidase" evidence="6">
    <location>
        <begin position="305"/>
        <end position="618"/>
    </location>
</feature>
<protein>
    <submittedName>
        <fullName evidence="8">Penicillin-binding protein 2</fullName>
    </submittedName>
</protein>
<name>A0A951U706_9CYAN</name>
<dbReference type="Gene3D" id="3.40.710.10">
    <property type="entry name" value="DD-peptidase/beta-lactamase superfamily"/>
    <property type="match status" value="1"/>
</dbReference>
<dbReference type="InterPro" id="IPR001460">
    <property type="entry name" value="PCN-bd_Tpept"/>
</dbReference>